<dbReference type="AlphaFoldDB" id="A0A644ZUH9"/>
<name>A0A644ZUH9_9ZZZZ</name>
<feature type="transmembrane region" description="Helical" evidence="1">
    <location>
        <begin position="32"/>
        <end position="53"/>
    </location>
</feature>
<sequence>MILGILAFVIFAVALGTMVLLGEFWEGVKIVVLAWLISPYGIPLFASFLVELVDGLNSRLKAI</sequence>
<evidence type="ECO:0000256" key="1">
    <source>
        <dbReference type="SAM" id="Phobius"/>
    </source>
</evidence>
<keyword evidence="1" id="KW-0472">Membrane</keyword>
<comment type="caution">
    <text evidence="2">The sequence shown here is derived from an EMBL/GenBank/DDBJ whole genome shotgun (WGS) entry which is preliminary data.</text>
</comment>
<organism evidence="2">
    <name type="scientific">bioreactor metagenome</name>
    <dbReference type="NCBI Taxonomy" id="1076179"/>
    <lineage>
        <taxon>unclassified sequences</taxon>
        <taxon>metagenomes</taxon>
        <taxon>ecological metagenomes</taxon>
    </lineage>
</organism>
<accession>A0A644ZUH9</accession>
<dbReference type="Pfam" id="PF18956">
    <property type="entry name" value="DUF5699"/>
    <property type="match status" value="1"/>
</dbReference>
<evidence type="ECO:0000313" key="2">
    <source>
        <dbReference type="EMBL" id="MPM44535.1"/>
    </source>
</evidence>
<proteinExistence type="predicted"/>
<gene>
    <name evidence="2" type="ORF">SDC9_91213</name>
</gene>
<reference evidence="2" key="1">
    <citation type="submission" date="2019-08" db="EMBL/GenBank/DDBJ databases">
        <authorList>
            <person name="Kucharzyk K."/>
            <person name="Murdoch R.W."/>
            <person name="Higgins S."/>
            <person name="Loffler F."/>
        </authorList>
    </citation>
    <scope>NUCLEOTIDE SEQUENCE</scope>
</reference>
<protein>
    <submittedName>
        <fullName evidence="2">Uncharacterized protein</fullName>
    </submittedName>
</protein>
<keyword evidence="1" id="KW-1133">Transmembrane helix</keyword>
<dbReference type="EMBL" id="VSSQ01010515">
    <property type="protein sequence ID" value="MPM44535.1"/>
    <property type="molecule type" value="Genomic_DNA"/>
</dbReference>
<dbReference type="InterPro" id="IPR043753">
    <property type="entry name" value="DUF5699"/>
</dbReference>
<keyword evidence="1" id="KW-0812">Transmembrane</keyword>